<accession>A0ABU3GB76</accession>
<keyword evidence="2" id="KW-1185">Reference proteome</keyword>
<gene>
    <name evidence="1" type="ORF">Q9S71_07815</name>
</gene>
<name>A0ABU3GB76_9MICO</name>
<dbReference type="RefSeq" id="WP_311861559.1">
    <property type="nucleotide sequence ID" value="NZ_JAUZVV010000001.1"/>
</dbReference>
<evidence type="ECO:0000313" key="2">
    <source>
        <dbReference type="Proteomes" id="UP001251849"/>
    </source>
</evidence>
<comment type="caution">
    <text evidence="1">The sequence shown here is derived from an EMBL/GenBank/DDBJ whole genome shotgun (WGS) entry which is preliminary data.</text>
</comment>
<sequence length="461" mass="50414">MTDPDPRADDLADALLALLDEPAIERRALPPANFWSIVHYGEQSYENRYNRVVRWLLDPTENHGLDAAVVNALIAAVWGGPGEQPVVGVRRVRTGIETPVPRASDTELAGRIDITVVDHVNRVVIAIESKLASSAHDEQLRRYREWITSAYAGWQHVFVFLTEVAEQPDDEGWTALTYGDFVDVIAAARETRKVAPRVDAVIDDFVADVDRRGAGPADERIAGLFFTDAAEPKPAQVRFADLVLAVADEIEPADAERRAPHARLAAYVAGLRSLAPAPAASDVFGRLTTRFEERSRSSSELVRTLSYVLDHAPRILAQDHAKAPGVAEFFSAYAEYLTGRALRSARDGVSTVRPEQSLGGYLRTVRVNQGGKGVTFNERVEGVARFRVSGNDLAVFPWWVGHIGDETRNIPRSACGIVGARVQTRPLAEWTPEELHAAVLAALRDIAAHGDGRCGCGEAIR</sequence>
<protein>
    <submittedName>
        <fullName evidence="1">PD-(D/E)XK nuclease family protein</fullName>
    </submittedName>
</protein>
<dbReference type="EMBL" id="JAUZVV010000001">
    <property type="protein sequence ID" value="MDT3316731.1"/>
    <property type="molecule type" value="Genomic_DNA"/>
</dbReference>
<dbReference type="InterPro" id="IPR029470">
    <property type="entry name" value="PDDEXK_4"/>
</dbReference>
<reference evidence="1 2" key="1">
    <citation type="submission" date="2023-08" db="EMBL/GenBank/DDBJ databases">
        <title>Microbacterium aquilitoris sp. nov. and Microbacterium gwkjibeachense sp. nov., isolated from beach.</title>
        <authorList>
            <person name="Lee S.D."/>
            <person name="Yang H."/>
            <person name="Kim I."/>
        </authorList>
    </citation>
    <scope>NUCLEOTIDE SEQUENCE [LARGE SCALE GENOMIC DNA]</scope>
    <source>
        <strain evidence="1 2">KSW4-11</strain>
    </source>
</reference>
<evidence type="ECO:0000313" key="1">
    <source>
        <dbReference type="EMBL" id="MDT3316731.1"/>
    </source>
</evidence>
<dbReference type="Pfam" id="PF14281">
    <property type="entry name" value="PDDEXK_4"/>
    <property type="match status" value="1"/>
</dbReference>
<organism evidence="1 2">
    <name type="scientific">Microbacterium gawkjiense</name>
    <dbReference type="NCBI Taxonomy" id="3067309"/>
    <lineage>
        <taxon>Bacteria</taxon>
        <taxon>Bacillati</taxon>
        <taxon>Actinomycetota</taxon>
        <taxon>Actinomycetes</taxon>
        <taxon>Micrococcales</taxon>
        <taxon>Microbacteriaceae</taxon>
        <taxon>Microbacterium</taxon>
    </lineage>
</organism>
<dbReference type="Proteomes" id="UP001251849">
    <property type="component" value="Unassembled WGS sequence"/>
</dbReference>
<proteinExistence type="predicted"/>